<keyword evidence="4" id="KW-1003">Cell membrane</keyword>
<proteinExistence type="inferred from homology"/>
<evidence type="ECO:0000256" key="3">
    <source>
        <dbReference type="ARBA" id="ARBA00022448"/>
    </source>
</evidence>
<dbReference type="PANTHER" id="PTHR34979:SF1">
    <property type="entry name" value="INNER MEMBRANE PROTEIN YGAZ"/>
    <property type="match status" value="1"/>
</dbReference>
<sequence length="230" mass="25994">MSEKQKKALKAAFPHTIPILTGFLFLGFAYGVYMHSAGLSVLYTFFMASLIFGGSLEILAVSFLISPFAPLETFFLAVMIQLRHLFYGIAMLDKFPKAGWKRFYLIFGMCDETFSINYSAEIPEDTDPEWFMFFVTLLNQSYWVIGSCIGTLLGNVLPFSTEGIDFVMTALFAVIFMDQFLKEKNHFSSFLGLSVSIISLLVFKEKNFILPAMLGITAILLLVRPKLEKQ</sequence>
<evidence type="ECO:0000256" key="8">
    <source>
        <dbReference type="SAM" id="Phobius"/>
    </source>
</evidence>
<evidence type="ECO:0000313" key="9">
    <source>
        <dbReference type="EMBL" id="EHL10948.1"/>
    </source>
</evidence>
<feature type="transmembrane region" description="Helical" evidence="8">
    <location>
        <begin position="45"/>
        <end position="68"/>
    </location>
</feature>
<dbReference type="InterPro" id="IPR011606">
    <property type="entry name" value="Brnchd-chn_aa_trnsp_permease"/>
</dbReference>
<evidence type="ECO:0000313" key="10">
    <source>
        <dbReference type="Proteomes" id="UP000003527"/>
    </source>
</evidence>
<keyword evidence="10" id="KW-1185">Reference proteome</keyword>
<feature type="transmembrane region" description="Helical" evidence="8">
    <location>
        <begin position="187"/>
        <end position="203"/>
    </location>
</feature>
<dbReference type="HOGENOM" id="CLU_065777_4_0_9"/>
<keyword evidence="6 8" id="KW-1133">Transmembrane helix</keyword>
<comment type="caution">
    <text evidence="9">The sequence shown here is derived from an EMBL/GenBank/DDBJ whole genome shotgun (WGS) entry which is preliminary data.</text>
</comment>
<evidence type="ECO:0000256" key="1">
    <source>
        <dbReference type="ARBA" id="ARBA00004651"/>
    </source>
</evidence>
<organism evidence="9 10">
    <name type="scientific">Oribacterium asaccharolyticum ACB7</name>
    <dbReference type="NCBI Taxonomy" id="796944"/>
    <lineage>
        <taxon>Bacteria</taxon>
        <taxon>Bacillati</taxon>
        <taxon>Bacillota</taxon>
        <taxon>Clostridia</taxon>
        <taxon>Lachnospirales</taxon>
        <taxon>Lachnospiraceae</taxon>
        <taxon>Oribacterium</taxon>
    </lineage>
</organism>
<feature type="transmembrane region" description="Helical" evidence="8">
    <location>
        <begin position="74"/>
        <end position="91"/>
    </location>
</feature>
<feature type="transmembrane region" description="Helical" evidence="8">
    <location>
        <begin position="12"/>
        <end position="33"/>
    </location>
</feature>
<protein>
    <recommendedName>
        <fullName evidence="11">Azaleucine resistance protein AzlC</fullName>
    </recommendedName>
</protein>
<evidence type="ECO:0008006" key="11">
    <source>
        <dbReference type="Google" id="ProtNLM"/>
    </source>
</evidence>
<keyword evidence="3" id="KW-0813">Transport</keyword>
<dbReference type="Proteomes" id="UP000003527">
    <property type="component" value="Unassembled WGS sequence"/>
</dbReference>
<dbReference type="GO" id="GO:1903785">
    <property type="term" value="P:L-valine transmembrane transport"/>
    <property type="evidence" value="ECO:0007669"/>
    <property type="project" value="TreeGrafter"/>
</dbReference>
<accession>G9WW11</accession>
<dbReference type="PANTHER" id="PTHR34979">
    <property type="entry name" value="INNER MEMBRANE PROTEIN YGAZ"/>
    <property type="match status" value="1"/>
</dbReference>
<keyword evidence="5 8" id="KW-0812">Transmembrane</keyword>
<keyword evidence="7 8" id="KW-0472">Membrane</keyword>
<dbReference type="AlphaFoldDB" id="G9WW11"/>
<dbReference type="PATRIC" id="fig|796944.3.peg.1833"/>
<gene>
    <name evidence="9" type="ORF">HMPREF9624_01095</name>
</gene>
<evidence type="ECO:0000256" key="2">
    <source>
        <dbReference type="ARBA" id="ARBA00010735"/>
    </source>
</evidence>
<comment type="subcellular location">
    <subcellularLocation>
        <location evidence="1">Cell membrane</location>
        <topology evidence="1">Multi-pass membrane protein</topology>
    </subcellularLocation>
</comment>
<comment type="similarity">
    <text evidence="2">Belongs to the AzlC family.</text>
</comment>
<feature type="transmembrane region" description="Helical" evidence="8">
    <location>
        <begin position="140"/>
        <end position="157"/>
    </location>
</feature>
<dbReference type="EMBL" id="AFZD01000018">
    <property type="protein sequence ID" value="EHL10948.1"/>
    <property type="molecule type" value="Genomic_DNA"/>
</dbReference>
<evidence type="ECO:0000256" key="4">
    <source>
        <dbReference type="ARBA" id="ARBA00022475"/>
    </source>
</evidence>
<reference evidence="9 10" key="1">
    <citation type="submission" date="2011-08" db="EMBL/GenBank/DDBJ databases">
        <title>The Genome Sequence of Oribacterium sp. ACB7.</title>
        <authorList>
            <consortium name="The Broad Institute Genome Sequencing Platform"/>
            <person name="Earl A."/>
            <person name="Ward D."/>
            <person name="Feldgarden M."/>
            <person name="Gevers D."/>
            <person name="Sizova M."/>
            <person name="Hazen A."/>
            <person name="Epstein S."/>
            <person name="Young S.K."/>
            <person name="Zeng Q."/>
            <person name="Gargeya S."/>
            <person name="Fitzgerald M."/>
            <person name="Haas B."/>
            <person name="Abouelleil A."/>
            <person name="Alvarado L."/>
            <person name="Arachchi H.M."/>
            <person name="Berlin A."/>
            <person name="Brown A."/>
            <person name="Chapman S.B."/>
            <person name="Chen Z."/>
            <person name="Dunbar C."/>
            <person name="Freedman E."/>
            <person name="Gearin G."/>
            <person name="Gellesch M."/>
            <person name="Goldberg J."/>
            <person name="Griggs A."/>
            <person name="Gujja S."/>
            <person name="Heiman D."/>
            <person name="Howarth C."/>
            <person name="Larson L."/>
            <person name="Lui A."/>
            <person name="MacDonald P.J.P."/>
            <person name="Montmayeur A."/>
            <person name="Murphy C."/>
            <person name="Neiman D."/>
            <person name="Pearson M."/>
            <person name="Priest M."/>
            <person name="Roberts A."/>
            <person name="Saif S."/>
            <person name="Shea T."/>
            <person name="Shenoy N."/>
            <person name="Sisk P."/>
            <person name="Stolte C."/>
            <person name="Sykes S."/>
            <person name="Wortman J."/>
            <person name="Nusbaum C."/>
            <person name="Birren B."/>
        </authorList>
    </citation>
    <scope>NUCLEOTIDE SEQUENCE [LARGE SCALE GENOMIC DNA]</scope>
    <source>
        <strain evidence="9 10">ACB7</strain>
    </source>
</reference>
<name>G9WW11_9FIRM</name>
<dbReference type="GO" id="GO:0005886">
    <property type="term" value="C:plasma membrane"/>
    <property type="evidence" value="ECO:0007669"/>
    <property type="project" value="UniProtKB-SubCell"/>
</dbReference>
<evidence type="ECO:0000256" key="7">
    <source>
        <dbReference type="ARBA" id="ARBA00023136"/>
    </source>
</evidence>
<dbReference type="Pfam" id="PF03591">
    <property type="entry name" value="AzlC"/>
    <property type="match status" value="1"/>
</dbReference>
<dbReference type="RefSeq" id="WP_009536903.1">
    <property type="nucleotide sequence ID" value="NZ_JH414505.1"/>
</dbReference>
<feature type="transmembrane region" description="Helical" evidence="8">
    <location>
        <begin position="208"/>
        <end position="227"/>
    </location>
</feature>
<evidence type="ECO:0000256" key="5">
    <source>
        <dbReference type="ARBA" id="ARBA00022692"/>
    </source>
</evidence>
<evidence type="ECO:0000256" key="6">
    <source>
        <dbReference type="ARBA" id="ARBA00022989"/>
    </source>
</evidence>